<evidence type="ECO:0000256" key="1">
    <source>
        <dbReference type="ARBA" id="ARBA00022729"/>
    </source>
</evidence>
<comment type="caution">
    <text evidence="3">The sequence shown here is derived from an EMBL/GenBank/DDBJ whole genome shotgun (WGS) entry which is preliminary data.</text>
</comment>
<dbReference type="PANTHER" id="PTHR33376">
    <property type="match status" value="1"/>
</dbReference>
<name>A0A853IDK0_9GAMM</name>
<dbReference type="CDD" id="cd13602">
    <property type="entry name" value="PBP2_TRAP_BpDctp6_7"/>
    <property type="match status" value="1"/>
</dbReference>
<feature type="chain" id="PRO_5032497647" evidence="2">
    <location>
        <begin position="26"/>
        <end position="327"/>
    </location>
</feature>
<sequence>MTIRRSFYYITACLALLLNTAIVNAEMRWDMPTPYSDSTFHTRNIRLFADEVLKATNNELNITVHSAGSLIKHPEIKKSVRRGIVPIGEVLMSRLSNEDSFFALDSIPYLATNYQQARKLWQASRKRTEEKLSKQGLKLLFSVPWQPQGLFAKKKVKAATDLQGLKLRVYNKYTERLAQLLQAIPTQIEAADIATAFSTGRVDSMITSPAIGANTKAWDFLSHYHHFQAWIPKNMVIVNAKQFSKLSKDAQAVVLAAAKQAEERGWQMSEQETNEKVAVMKANGLKVVYPSDKLHSELSYIGHVMTKEWLNNVGDEGKSTLAIFKQL</sequence>
<evidence type="ECO:0000313" key="3">
    <source>
        <dbReference type="EMBL" id="NYZ68124.1"/>
    </source>
</evidence>
<dbReference type="InterPro" id="IPR038404">
    <property type="entry name" value="TRAP_DctP_sf"/>
</dbReference>
<keyword evidence="1 2" id="KW-0732">Signal</keyword>
<dbReference type="InterPro" id="IPR018389">
    <property type="entry name" value="DctP_fam"/>
</dbReference>
<feature type="signal peptide" evidence="2">
    <location>
        <begin position="1"/>
        <end position="25"/>
    </location>
</feature>
<organism evidence="3 4">
    <name type="scientific">Spartinivicinus marinus</name>
    <dbReference type="NCBI Taxonomy" id="2994442"/>
    <lineage>
        <taxon>Bacteria</taxon>
        <taxon>Pseudomonadati</taxon>
        <taxon>Pseudomonadota</taxon>
        <taxon>Gammaproteobacteria</taxon>
        <taxon>Oceanospirillales</taxon>
        <taxon>Zooshikellaceae</taxon>
        <taxon>Spartinivicinus</taxon>
    </lineage>
</organism>
<reference evidence="3 4" key="1">
    <citation type="submission" date="2020-07" db="EMBL/GenBank/DDBJ databases">
        <title>Endozoicomonas sp. nov., isolated from sediment.</title>
        <authorList>
            <person name="Gu T."/>
        </authorList>
    </citation>
    <scope>NUCLEOTIDE SEQUENCE [LARGE SCALE GENOMIC DNA]</scope>
    <source>
        <strain evidence="3 4">SM1973</strain>
    </source>
</reference>
<dbReference type="EMBL" id="JACCKB010000035">
    <property type="protein sequence ID" value="NYZ68124.1"/>
    <property type="molecule type" value="Genomic_DNA"/>
</dbReference>
<protein>
    <submittedName>
        <fullName evidence="3">TRAP transporter substrate-binding protein</fullName>
    </submittedName>
</protein>
<dbReference type="Gene3D" id="3.40.190.170">
    <property type="entry name" value="Bacterial extracellular solute-binding protein, family 7"/>
    <property type="match status" value="1"/>
</dbReference>
<evidence type="ECO:0000256" key="2">
    <source>
        <dbReference type="SAM" id="SignalP"/>
    </source>
</evidence>
<evidence type="ECO:0000313" key="4">
    <source>
        <dbReference type="Proteomes" id="UP000569732"/>
    </source>
</evidence>
<dbReference type="Proteomes" id="UP000569732">
    <property type="component" value="Unassembled WGS sequence"/>
</dbReference>
<dbReference type="Pfam" id="PF03480">
    <property type="entry name" value="DctP"/>
    <property type="match status" value="1"/>
</dbReference>
<accession>A0A853IDK0</accession>
<proteinExistence type="predicted"/>
<dbReference type="NCBIfam" id="NF037995">
    <property type="entry name" value="TRAP_S1"/>
    <property type="match status" value="1"/>
</dbReference>
<dbReference type="RefSeq" id="WP_180570142.1">
    <property type="nucleotide sequence ID" value="NZ_JACCKB010000035.1"/>
</dbReference>
<dbReference type="PANTHER" id="PTHR33376:SF4">
    <property type="entry name" value="SIALIC ACID-BINDING PERIPLASMIC PROTEIN SIAP"/>
    <property type="match status" value="1"/>
</dbReference>
<keyword evidence="4" id="KW-1185">Reference proteome</keyword>
<gene>
    <name evidence="3" type="ORF">H0A36_19080</name>
</gene>
<dbReference type="AlphaFoldDB" id="A0A853IDK0"/>
<dbReference type="GO" id="GO:0055085">
    <property type="term" value="P:transmembrane transport"/>
    <property type="evidence" value="ECO:0007669"/>
    <property type="project" value="InterPro"/>
</dbReference>